<evidence type="ECO:0000313" key="2">
    <source>
        <dbReference type="EMBL" id="ERN17129.1"/>
    </source>
</evidence>
<dbReference type="InterPro" id="IPR036852">
    <property type="entry name" value="Peptidase_S8/S53_dom_sf"/>
</dbReference>
<dbReference type="GO" id="GO:0006508">
    <property type="term" value="P:proteolysis"/>
    <property type="evidence" value="ECO:0007669"/>
    <property type="project" value="InterPro"/>
</dbReference>
<dbReference type="EMBL" id="KI392384">
    <property type="protein sequence ID" value="ERN17129.1"/>
    <property type="molecule type" value="Genomic_DNA"/>
</dbReference>
<dbReference type="SUPFAM" id="SSF52743">
    <property type="entry name" value="Subtilisin-like"/>
    <property type="match status" value="1"/>
</dbReference>
<dbReference type="AlphaFoldDB" id="U5D3W6"/>
<name>U5D3W6_AMBTC</name>
<gene>
    <name evidence="2" type="ORF">AMTR_s00044p00119110</name>
</gene>
<organism evidence="2 3">
    <name type="scientific">Amborella trichopoda</name>
    <dbReference type="NCBI Taxonomy" id="13333"/>
    <lineage>
        <taxon>Eukaryota</taxon>
        <taxon>Viridiplantae</taxon>
        <taxon>Streptophyta</taxon>
        <taxon>Embryophyta</taxon>
        <taxon>Tracheophyta</taxon>
        <taxon>Spermatophyta</taxon>
        <taxon>Magnoliopsida</taxon>
        <taxon>Amborellales</taxon>
        <taxon>Amborellaceae</taxon>
        <taxon>Amborella</taxon>
    </lineage>
</organism>
<dbReference type="Gene3D" id="3.40.50.200">
    <property type="entry name" value="Peptidase S8/S53 domain"/>
    <property type="match status" value="1"/>
</dbReference>
<comment type="similarity">
    <text evidence="1">Belongs to the peptidase S8 family.</text>
</comment>
<comment type="caution">
    <text evidence="1">Lacks conserved residue(s) required for the propagation of feature annotation.</text>
</comment>
<reference evidence="3" key="1">
    <citation type="journal article" date="2013" name="Science">
        <title>The Amborella genome and the evolution of flowering plants.</title>
        <authorList>
            <consortium name="Amborella Genome Project"/>
        </authorList>
    </citation>
    <scope>NUCLEOTIDE SEQUENCE [LARGE SCALE GENOMIC DNA]</scope>
</reference>
<proteinExistence type="inferred from homology"/>
<accession>U5D3W6</accession>
<dbReference type="PROSITE" id="PS51892">
    <property type="entry name" value="SUBTILASE"/>
    <property type="match status" value="1"/>
</dbReference>
<dbReference type="Gramene" id="ERN17129">
    <property type="protein sequence ID" value="ERN17129"/>
    <property type="gene ID" value="AMTR_s00044p00119110"/>
</dbReference>
<evidence type="ECO:0000313" key="3">
    <source>
        <dbReference type="Proteomes" id="UP000017836"/>
    </source>
</evidence>
<sequence length="137" mass="15524">MAMIVASMEIDSFVREFQGPFLAGVKFKLSRWYQGKGLCEFDPARHSRDCVSRISIWSHGPSCCLLLFKKAKRREPMQSKTRYHWLQSEHFSRLAVQHKPAGASTDAHRDLNILYGTSISTPHLSGIAKLLKAAHPD</sequence>
<protein>
    <recommendedName>
        <fullName evidence="4">Peptidase S8/S53 domain-containing protein</fullName>
    </recommendedName>
</protein>
<dbReference type="GO" id="GO:0004252">
    <property type="term" value="F:serine-type endopeptidase activity"/>
    <property type="evidence" value="ECO:0007669"/>
    <property type="project" value="InterPro"/>
</dbReference>
<evidence type="ECO:0008006" key="4">
    <source>
        <dbReference type="Google" id="ProtNLM"/>
    </source>
</evidence>
<dbReference type="HOGENOM" id="CLU_1867879_0_0_1"/>
<evidence type="ECO:0000256" key="1">
    <source>
        <dbReference type="PROSITE-ProRule" id="PRU01240"/>
    </source>
</evidence>
<dbReference type="Proteomes" id="UP000017836">
    <property type="component" value="Unassembled WGS sequence"/>
</dbReference>
<keyword evidence="3" id="KW-1185">Reference proteome</keyword>